<evidence type="ECO:0000256" key="2">
    <source>
        <dbReference type="ARBA" id="ARBA00022801"/>
    </source>
</evidence>
<sequence length="166" mass="18817">MTPESPQPPYRVLFVCMGNICRSPAAENVFRQQVADAGRSAEFYIDSAGTLDYHEGSPPDPRMARTLKSHGYPADGFARPLKKADLENFDWVLYMDDDNRREINRLDRDRSQQQKIRPFVEYCSENHASHVPDPYQGGQEGFELVLRLIEDAGRGLLASLPSRTNS</sequence>
<gene>
    <name evidence="5" type="ORF">JIN85_05075</name>
</gene>
<dbReference type="InterPro" id="IPR017867">
    <property type="entry name" value="Tyr_phospatase_low_mol_wt"/>
</dbReference>
<dbReference type="CDD" id="cd16343">
    <property type="entry name" value="LMWPTP"/>
    <property type="match status" value="1"/>
</dbReference>
<name>A0A934S5Y2_9BACT</name>
<feature type="active site" description="Proton donor" evidence="3">
    <location>
        <position position="133"/>
    </location>
</feature>
<dbReference type="GO" id="GO:0004725">
    <property type="term" value="F:protein tyrosine phosphatase activity"/>
    <property type="evidence" value="ECO:0007669"/>
    <property type="project" value="InterPro"/>
</dbReference>
<dbReference type="Gene3D" id="3.40.50.2300">
    <property type="match status" value="1"/>
</dbReference>
<protein>
    <submittedName>
        <fullName evidence="5">Low molecular weight phosphotyrosine protein phosphatase</fullName>
    </submittedName>
</protein>
<feature type="active site" description="Nucleophile" evidence="3">
    <location>
        <position position="16"/>
    </location>
</feature>
<dbReference type="SMART" id="SM00226">
    <property type="entry name" value="LMWPc"/>
    <property type="match status" value="1"/>
</dbReference>
<reference evidence="5" key="1">
    <citation type="submission" date="2021-01" db="EMBL/GenBank/DDBJ databases">
        <title>Modified the classification status of verrucomicrobia.</title>
        <authorList>
            <person name="Feng X."/>
        </authorList>
    </citation>
    <scope>NUCLEOTIDE SEQUENCE</scope>
    <source>
        <strain evidence="5">KCTC 22041</strain>
    </source>
</reference>
<evidence type="ECO:0000313" key="5">
    <source>
        <dbReference type="EMBL" id="MBK1881774.1"/>
    </source>
</evidence>
<dbReference type="SUPFAM" id="SSF52788">
    <property type="entry name" value="Phosphotyrosine protein phosphatases I"/>
    <property type="match status" value="1"/>
</dbReference>
<evidence type="ECO:0000256" key="3">
    <source>
        <dbReference type="PIRSR" id="PIRSR617867-1"/>
    </source>
</evidence>
<evidence type="ECO:0000259" key="4">
    <source>
        <dbReference type="SMART" id="SM00226"/>
    </source>
</evidence>
<organism evidence="5 6">
    <name type="scientific">Luteolibacter pohnpeiensis</name>
    <dbReference type="NCBI Taxonomy" id="454153"/>
    <lineage>
        <taxon>Bacteria</taxon>
        <taxon>Pseudomonadati</taxon>
        <taxon>Verrucomicrobiota</taxon>
        <taxon>Verrucomicrobiia</taxon>
        <taxon>Verrucomicrobiales</taxon>
        <taxon>Verrucomicrobiaceae</taxon>
        <taxon>Luteolibacter</taxon>
    </lineage>
</organism>
<dbReference type="PRINTS" id="PR00719">
    <property type="entry name" value="LMWPTPASE"/>
</dbReference>
<dbReference type="InterPro" id="IPR023485">
    <property type="entry name" value="Ptyr_pPase"/>
</dbReference>
<feature type="active site" evidence="3">
    <location>
        <position position="22"/>
    </location>
</feature>
<dbReference type="EMBL" id="JAENIJ010000005">
    <property type="protein sequence ID" value="MBK1881774.1"/>
    <property type="molecule type" value="Genomic_DNA"/>
</dbReference>
<proteinExistence type="inferred from homology"/>
<dbReference type="PANTHER" id="PTHR47439:SF1">
    <property type="entry name" value="ACID PHOSPHATASE"/>
    <property type="match status" value="1"/>
</dbReference>
<evidence type="ECO:0000313" key="6">
    <source>
        <dbReference type="Proteomes" id="UP000603141"/>
    </source>
</evidence>
<accession>A0A934S5Y2</accession>
<feature type="domain" description="Phosphotyrosine protein phosphatase I" evidence="4">
    <location>
        <begin position="10"/>
        <end position="159"/>
    </location>
</feature>
<comment type="caution">
    <text evidence="5">The sequence shown here is derived from an EMBL/GenBank/DDBJ whole genome shotgun (WGS) entry which is preliminary data.</text>
</comment>
<dbReference type="PANTHER" id="PTHR47439">
    <property type="entry name" value="LOW MOLECULAR WEIGHT PHOSPHOTYROSINE PROTEIN PHOSPHATASE-RELATED"/>
    <property type="match status" value="1"/>
</dbReference>
<dbReference type="Proteomes" id="UP000603141">
    <property type="component" value="Unassembled WGS sequence"/>
</dbReference>
<keyword evidence="2" id="KW-0378">Hydrolase</keyword>
<dbReference type="RefSeq" id="WP_200268239.1">
    <property type="nucleotide sequence ID" value="NZ_JAENIJ010000005.1"/>
</dbReference>
<comment type="similarity">
    <text evidence="1">Belongs to the low molecular weight phosphotyrosine protein phosphatase family.</text>
</comment>
<dbReference type="InterPro" id="IPR052995">
    <property type="entry name" value="LMW-PTP"/>
</dbReference>
<dbReference type="Pfam" id="PF01451">
    <property type="entry name" value="LMWPc"/>
    <property type="match status" value="1"/>
</dbReference>
<dbReference type="AlphaFoldDB" id="A0A934S5Y2"/>
<dbReference type="InterPro" id="IPR036196">
    <property type="entry name" value="Ptyr_pPase_sf"/>
</dbReference>
<evidence type="ECO:0000256" key="1">
    <source>
        <dbReference type="ARBA" id="ARBA00011063"/>
    </source>
</evidence>
<keyword evidence="6" id="KW-1185">Reference proteome</keyword>